<reference evidence="2" key="2">
    <citation type="journal article" date="2023" name="IMA Fungus">
        <title>Comparative genomic study of the Penicillium genus elucidates a diverse pangenome and 15 lateral gene transfer events.</title>
        <authorList>
            <person name="Petersen C."/>
            <person name="Sorensen T."/>
            <person name="Nielsen M.R."/>
            <person name="Sondergaard T.E."/>
            <person name="Sorensen J.L."/>
            <person name="Fitzpatrick D.A."/>
            <person name="Frisvad J.C."/>
            <person name="Nielsen K.L."/>
        </authorList>
    </citation>
    <scope>NUCLEOTIDE SEQUENCE</scope>
    <source>
        <strain evidence="2">IBT 35675</strain>
    </source>
</reference>
<keyword evidence="3" id="KW-1185">Reference proteome</keyword>
<protein>
    <submittedName>
        <fullName evidence="2">Uncharacterized protein</fullName>
    </submittedName>
</protein>
<proteinExistence type="predicted"/>
<name>A0A9W9QYA5_PENBR</name>
<dbReference type="Proteomes" id="UP001148299">
    <property type="component" value="Unassembled WGS sequence"/>
</dbReference>
<evidence type="ECO:0000256" key="1">
    <source>
        <dbReference type="SAM" id="Coils"/>
    </source>
</evidence>
<accession>A0A9W9QYA5</accession>
<dbReference type="Pfam" id="PF12311">
    <property type="entry name" value="DUF3632"/>
    <property type="match status" value="1"/>
</dbReference>
<gene>
    <name evidence="2" type="ORF">N7541_009130</name>
</gene>
<evidence type="ECO:0000313" key="2">
    <source>
        <dbReference type="EMBL" id="KAJ5346648.1"/>
    </source>
</evidence>
<dbReference type="InterPro" id="IPR053204">
    <property type="entry name" value="Oxopyrrolidines_Biosynth-assoc"/>
</dbReference>
<dbReference type="EMBL" id="JAPZBR010000007">
    <property type="protein sequence ID" value="KAJ5346648.1"/>
    <property type="molecule type" value="Genomic_DNA"/>
</dbReference>
<comment type="caution">
    <text evidence="2">The sequence shown here is derived from an EMBL/GenBank/DDBJ whole genome shotgun (WGS) entry which is preliminary data.</text>
</comment>
<dbReference type="AlphaFoldDB" id="A0A9W9QYA5"/>
<reference evidence="2" key="1">
    <citation type="submission" date="2022-12" db="EMBL/GenBank/DDBJ databases">
        <authorList>
            <person name="Petersen C."/>
        </authorList>
    </citation>
    <scope>NUCLEOTIDE SEQUENCE</scope>
    <source>
        <strain evidence="2">IBT 35675</strain>
    </source>
</reference>
<organism evidence="2 3">
    <name type="scientific">Penicillium brevicompactum</name>
    <dbReference type="NCBI Taxonomy" id="5074"/>
    <lineage>
        <taxon>Eukaryota</taxon>
        <taxon>Fungi</taxon>
        <taxon>Dikarya</taxon>
        <taxon>Ascomycota</taxon>
        <taxon>Pezizomycotina</taxon>
        <taxon>Eurotiomycetes</taxon>
        <taxon>Eurotiomycetidae</taxon>
        <taxon>Eurotiales</taxon>
        <taxon>Aspergillaceae</taxon>
        <taxon>Penicillium</taxon>
    </lineage>
</organism>
<dbReference type="InterPro" id="IPR022085">
    <property type="entry name" value="OpdG"/>
</dbReference>
<sequence>MYYELGRNISSESPEHEGVVLDILRIQGMGPLTRPAPGLYGVDIARTVDGTLWNDLPFFVDDMTDLWVNNGGVMSGKHRLNLSTFLAKLASTRVAKDRLCQIALLVFRYLFESPQALRSENEEDEEDLNRGMKQLEIINLLPSAVAWLKIAGHNLLDASKGGDTFLDSELGQKSPSGFSPWRYLFWLKRLNEIQEEAKNANENALEKLASDGVNYMVNTMKERNSEVFKAFKNGGDILHQDKHLACLKHLICDDRS</sequence>
<dbReference type="PANTHER" id="PTHR38797:SF7">
    <property type="entry name" value="TRANSCRIPTION FACTOR DOMAIN-CONTAINING PROTEIN"/>
    <property type="match status" value="1"/>
</dbReference>
<feature type="coiled-coil region" evidence="1">
    <location>
        <begin position="183"/>
        <end position="210"/>
    </location>
</feature>
<dbReference type="PANTHER" id="PTHR38797">
    <property type="entry name" value="NUCLEAR PORE COMPLEX PROTEIN NUP85-RELATED"/>
    <property type="match status" value="1"/>
</dbReference>
<keyword evidence="1" id="KW-0175">Coiled coil</keyword>
<evidence type="ECO:0000313" key="3">
    <source>
        <dbReference type="Proteomes" id="UP001148299"/>
    </source>
</evidence>